<comment type="caution">
    <text evidence="2">The sequence shown here is derived from an EMBL/GenBank/DDBJ whole genome shotgun (WGS) entry which is preliminary data.</text>
</comment>
<evidence type="ECO:0000313" key="2">
    <source>
        <dbReference type="EMBL" id="PMR77440.1"/>
    </source>
</evidence>
<dbReference type="GO" id="GO:0009228">
    <property type="term" value="P:thiamine biosynthetic process"/>
    <property type="evidence" value="ECO:0007669"/>
    <property type="project" value="InterPro"/>
</dbReference>
<organism evidence="2 3">
    <name type="scientific">Billgrantia endophytica</name>
    <dbReference type="NCBI Taxonomy" id="2033802"/>
    <lineage>
        <taxon>Bacteria</taxon>
        <taxon>Pseudomonadati</taxon>
        <taxon>Pseudomonadota</taxon>
        <taxon>Gammaproteobacteria</taxon>
        <taxon>Oceanospirillales</taxon>
        <taxon>Halomonadaceae</taxon>
        <taxon>Billgrantia</taxon>
    </lineage>
</organism>
<accession>A0A2N7UAJ6</accession>
<dbReference type="SUPFAM" id="SSF53850">
    <property type="entry name" value="Periplasmic binding protein-like II"/>
    <property type="match status" value="1"/>
</dbReference>
<dbReference type="EMBL" id="PNRF01000007">
    <property type="protein sequence ID" value="PMR77440.1"/>
    <property type="molecule type" value="Genomic_DNA"/>
</dbReference>
<dbReference type="PANTHER" id="PTHR31528">
    <property type="entry name" value="4-AMINO-5-HYDROXYMETHYL-2-METHYLPYRIMIDINE PHOSPHATE SYNTHASE THI11-RELATED"/>
    <property type="match status" value="1"/>
</dbReference>
<evidence type="ECO:0000259" key="1">
    <source>
        <dbReference type="Pfam" id="PF09084"/>
    </source>
</evidence>
<dbReference type="OrthoDB" id="5348911at2"/>
<name>A0A2N7UAJ6_9GAMM</name>
<dbReference type="InterPro" id="IPR027939">
    <property type="entry name" value="NMT1/THI5"/>
</dbReference>
<reference evidence="2 3" key="1">
    <citation type="submission" date="2018-01" db="EMBL/GenBank/DDBJ databases">
        <title>Halomonas endophytica sp. nov., isolated from storage liquid in the stems of Populus euphratica.</title>
        <authorList>
            <person name="Chen C."/>
        </authorList>
    </citation>
    <scope>NUCLEOTIDE SEQUENCE [LARGE SCALE GENOMIC DNA]</scope>
    <source>
        <strain evidence="2 3">MC28</strain>
    </source>
</reference>
<keyword evidence="3" id="KW-1185">Reference proteome</keyword>
<evidence type="ECO:0000313" key="3">
    <source>
        <dbReference type="Proteomes" id="UP000235803"/>
    </source>
</evidence>
<proteinExistence type="predicted"/>
<dbReference type="PANTHER" id="PTHR31528:SF3">
    <property type="entry name" value="THIAMINE BIOSYNTHESIS PROTEIN HI_0357-RELATED"/>
    <property type="match status" value="1"/>
</dbReference>
<dbReference type="Pfam" id="PF09084">
    <property type="entry name" value="NMT1"/>
    <property type="match status" value="1"/>
</dbReference>
<sequence>MAYDRRWRHSLPMARPIRWFTARVLPLWVASFALVPVFLLAESHSEPAEALVAPPLPLETEVMVPPALSVAEPPGDEAIVPEASPLVEVPPVVSGPSFLGKLLSVDPFTGPLSAVDMAEALSPDVPSIAVEPAEPIAPPPMTSLDITLDWYLNPQHATLLIAREKGMFQRRGLDVTLISPADPNVPAKLLAAGRTDLAVGRQPQLHLLAEKGLPLVRVATLIGTPMAGLVLREAPGNGGGELQLEGMRIGHTDIDGRDILLAGLLRSEGGGLDLVETEDTNYSVLDAMREGNIDGILVNQRYLLPRQLADEGIGTYMLRVEEYGIPSYDGLILMANRDYLNGKRDAFRYLLAALEEATLWILNHPEQAWELLIAAEPALDDLAMHAAWLDILPRLALRPAAVDQGRYHRFERYLLDAGIIQTGTSIERLAKDLGALIH</sequence>
<dbReference type="Gene3D" id="3.40.190.10">
    <property type="entry name" value="Periplasmic binding protein-like II"/>
    <property type="match status" value="2"/>
</dbReference>
<feature type="domain" description="SsuA/THI5-like" evidence="1">
    <location>
        <begin position="153"/>
        <end position="368"/>
    </location>
</feature>
<dbReference type="InterPro" id="IPR015168">
    <property type="entry name" value="SsuA/THI5"/>
</dbReference>
<dbReference type="Proteomes" id="UP000235803">
    <property type="component" value="Unassembled WGS sequence"/>
</dbReference>
<protein>
    <submittedName>
        <fullName evidence="2">ABC transporter substrate-binding protein</fullName>
    </submittedName>
</protein>
<gene>
    <name evidence="2" type="ORF">C1H69_02620</name>
</gene>
<dbReference type="AlphaFoldDB" id="A0A2N7UAJ6"/>